<dbReference type="PANTHER" id="PTHR22617">
    <property type="entry name" value="CHEMOTAXIS SENSOR HISTIDINE KINASE-RELATED"/>
    <property type="match status" value="1"/>
</dbReference>
<evidence type="ECO:0000256" key="3">
    <source>
        <dbReference type="ARBA" id="ARBA00022490"/>
    </source>
</evidence>
<dbReference type="GO" id="GO:0005829">
    <property type="term" value="C:cytosol"/>
    <property type="evidence" value="ECO:0007669"/>
    <property type="project" value="TreeGrafter"/>
</dbReference>
<dbReference type="Gene3D" id="2.40.50.180">
    <property type="entry name" value="CheA-289, Domain 4"/>
    <property type="match status" value="1"/>
</dbReference>
<dbReference type="GO" id="GO:0006935">
    <property type="term" value="P:chemotaxis"/>
    <property type="evidence" value="ECO:0007669"/>
    <property type="project" value="InterPro"/>
</dbReference>
<dbReference type="InterPro" id="IPR036061">
    <property type="entry name" value="CheW-like_dom_sf"/>
</dbReference>
<dbReference type="SMART" id="SM00260">
    <property type="entry name" value="CheW"/>
    <property type="match status" value="1"/>
</dbReference>
<name>A0A485M469_9ZZZZ</name>
<evidence type="ECO:0000259" key="4">
    <source>
        <dbReference type="PROSITE" id="PS50851"/>
    </source>
</evidence>
<reference evidence="5" key="1">
    <citation type="submission" date="2019-03" db="EMBL/GenBank/DDBJ databases">
        <authorList>
            <person name="Hao L."/>
        </authorList>
    </citation>
    <scope>NUCLEOTIDE SEQUENCE</scope>
</reference>
<comment type="subcellular location">
    <subcellularLocation>
        <location evidence="1">Cytoplasm</location>
    </subcellularLocation>
</comment>
<dbReference type="EMBL" id="CAADRM010000120">
    <property type="protein sequence ID" value="VFU16613.1"/>
    <property type="molecule type" value="Genomic_DNA"/>
</dbReference>
<dbReference type="Pfam" id="PF01584">
    <property type="entry name" value="CheW"/>
    <property type="match status" value="1"/>
</dbReference>
<organism evidence="5">
    <name type="scientific">anaerobic digester metagenome</name>
    <dbReference type="NCBI Taxonomy" id="1263854"/>
    <lineage>
        <taxon>unclassified sequences</taxon>
        <taxon>metagenomes</taxon>
        <taxon>ecological metagenomes</taxon>
    </lineage>
</organism>
<dbReference type="PROSITE" id="PS50851">
    <property type="entry name" value="CHEW"/>
    <property type="match status" value="1"/>
</dbReference>
<dbReference type="PANTHER" id="PTHR22617:SF45">
    <property type="entry name" value="CHEMOTAXIS PROTEIN CHEW"/>
    <property type="match status" value="1"/>
</dbReference>
<evidence type="ECO:0000256" key="2">
    <source>
        <dbReference type="ARBA" id="ARBA00021483"/>
    </source>
</evidence>
<dbReference type="InterPro" id="IPR002545">
    <property type="entry name" value="CheW-lke_dom"/>
</dbReference>
<dbReference type="InterPro" id="IPR039315">
    <property type="entry name" value="CheW"/>
</dbReference>
<dbReference type="GO" id="GO:0007165">
    <property type="term" value="P:signal transduction"/>
    <property type="evidence" value="ECO:0007669"/>
    <property type="project" value="InterPro"/>
</dbReference>
<keyword evidence="3" id="KW-0963">Cytoplasm</keyword>
<accession>A0A485M469</accession>
<dbReference type="CDD" id="cd00732">
    <property type="entry name" value="CheW"/>
    <property type="match status" value="1"/>
</dbReference>
<dbReference type="SUPFAM" id="SSF50341">
    <property type="entry name" value="CheW-like"/>
    <property type="match status" value="1"/>
</dbReference>
<evidence type="ECO:0000256" key="1">
    <source>
        <dbReference type="ARBA" id="ARBA00004496"/>
    </source>
</evidence>
<gene>
    <name evidence="5" type="primary">cheW</name>
    <name evidence="5" type="ORF">SCFA_550015</name>
</gene>
<dbReference type="Gene3D" id="2.30.30.40">
    <property type="entry name" value="SH3 Domains"/>
    <property type="match status" value="1"/>
</dbReference>
<dbReference type="AlphaFoldDB" id="A0A485M469"/>
<feature type="domain" description="CheW-like" evidence="4">
    <location>
        <begin position="12"/>
        <end position="152"/>
    </location>
</feature>
<evidence type="ECO:0000313" key="5">
    <source>
        <dbReference type="EMBL" id="VFU16613.1"/>
    </source>
</evidence>
<proteinExistence type="predicted"/>
<protein>
    <recommendedName>
        <fullName evidence="2">Chemotaxis protein CheW</fullName>
    </recommendedName>
</protein>
<sequence length="158" mass="17374">MATGTTVSKGLSSQYVTFLLGGETYGISILKLNEIIAYQECTTIPNVPGFIKGVLNLRGIVVPVIDLRERFSMELKEYDQFTVIMILDVSGRIMGLIVDAVSDVITLNKEDIKPRPNFSTGISTNFIQGMGVKDKKFIILLDVDNLLSDDELNLVDGV</sequence>